<feature type="domain" description="Secretion system C-terminal sorting" evidence="2">
    <location>
        <begin position="504"/>
        <end position="567"/>
    </location>
</feature>
<gene>
    <name evidence="3" type="ORF">Q5H92_26490</name>
</gene>
<name>A0ABT9AL40_9BACT</name>
<dbReference type="NCBIfam" id="TIGR04183">
    <property type="entry name" value="Por_Secre_tail"/>
    <property type="match status" value="1"/>
</dbReference>
<comment type="caution">
    <text evidence="3">The sequence shown here is derived from an EMBL/GenBank/DDBJ whole genome shotgun (WGS) entry which is preliminary data.</text>
</comment>
<proteinExistence type="predicted"/>
<dbReference type="Pfam" id="PF18962">
    <property type="entry name" value="Por_Secre_tail"/>
    <property type="match status" value="1"/>
</dbReference>
<dbReference type="PANTHER" id="PTHR35580:SF1">
    <property type="entry name" value="PHYTASE-LIKE DOMAIN-CONTAINING PROTEIN"/>
    <property type="match status" value="1"/>
</dbReference>
<evidence type="ECO:0000313" key="3">
    <source>
        <dbReference type="EMBL" id="MDO7849936.1"/>
    </source>
</evidence>
<evidence type="ECO:0000256" key="1">
    <source>
        <dbReference type="SAM" id="SignalP"/>
    </source>
</evidence>
<keyword evidence="4" id="KW-1185">Reference proteome</keyword>
<dbReference type="EMBL" id="JAUQSX010000025">
    <property type="protein sequence ID" value="MDO7849936.1"/>
    <property type="molecule type" value="Genomic_DNA"/>
</dbReference>
<dbReference type="InterPro" id="IPR052918">
    <property type="entry name" value="Motility_Chemotaxis_Reg"/>
</dbReference>
<feature type="chain" id="PRO_5045998925" evidence="1">
    <location>
        <begin position="28"/>
        <end position="574"/>
    </location>
</feature>
<accession>A0ABT9AL40</accession>
<dbReference type="Gene3D" id="2.80.10.50">
    <property type="match status" value="1"/>
</dbReference>
<sequence>MKTITVRFAQLAAVVLSSLAIASHAEAQTAPAWVSASNTGEYFPVNRGGLHMATDPAGNVYEAGMFSVASNVGHIYLRSKGSFDGYLGKYNPDGTAAWVRQFGSTGQDGADDVAFDAAGNVYVVGSFTHRIDLGNGQTLDAGTGPDRKIFIIKYDPNGNPLWAQQNDSYPGTLLPTCPPAAGCLGVQVDDAGHVNVTCTYDFATGFSFGGLRPAAGLATYVDKVYMARFSAATGAPQALFPILYSTAANGSRLIYKQTLLNAPNGGTYLVANYVTAMNFGKGVTLPAPTSPDMMVVKYNAVGQPEWARAFGSPGWDEMTGAATDAAGNVYVSGSYRGALRFGTTTLPGAGDEDGYVVKYSPQGAPQWAQTMAGPGDDLFRGVCADPAGNVYATGGASPNAQLGTRAFTSAGRLDMVVAAYTPEGVLSWVQQAGGPDDDEGFGLGFTDQGRLRVYGYAGRGTAFGAVQSGVARSWTGVMAELPVSPQAAPPVATAPSPDEEPFGLYPNPATTEVHLAGIPAGARVQVLDALGRVVRETAVSAAFQVSVRGLAAGLYVLRATDGQGRQYAARVAVE</sequence>
<feature type="signal peptide" evidence="1">
    <location>
        <begin position="1"/>
        <end position="27"/>
    </location>
</feature>
<dbReference type="InterPro" id="IPR026444">
    <property type="entry name" value="Secre_tail"/>
</dbReference>
<reference evidence="3" key="1">
    <citation type="submission" date="2023-07" db="EMBL/GenBank/DDBJ databases">
        <authorList>
            <person name="Kim M.K."/>
        </authorList>
    </citation>
    <scope>NUCLEOTIDE SEQUENCE</scope>
    <source>
        <strain evidence="3">M29</strain>
    </source>
</reference>
<dbReference type="Proteomes" id="UP001167796">
    <property type="component" value="Unassembled WGS sequence"/>
</dbReference>
<keyword evidence="1" id="KW-0732">Signal</keyword>
<dbReference type="SUPFAM" id="SSF63829">
    <property type="entry name" value="Calcium-dependent phosphotriesterase"/>
    <property type="match status" value="1"/>
</dbReference>
<evidence type="ECO:0000313" key="4">
    <source>
        <dbReference type="Proteomes" id="UP001167796"/>
    </source>
</evidence>
<dbReference type="PANTHER" id="PTHR35580">
    <property type="entry name" value="CELL SURFACE GLYCOPROTEIN (S-LAYER PROTEIN)-LIKE PROTEIN"/>
    <property type="match status" value="1"/>
</dbReference>
<evidence type="ECO:0000259" key="2">
    <source>
        <dbReference type="Pfam" id="PF18962"/>
    </source>
</evidence>
<dbReference type="RefSeq" id="WP_305014595.1">
    <property type="nucleotide sequence ID" value="NZ_JAUQSX010000025.1"/>
</dbReference>
<protein>
    <submittedName>
        <fullName evidence="3">T9SS type A sorting domain-containing protein</fullName>
    </submittedName>
</protein>
<organism evidence="3 4">
    <name type="scientific">Hymenobacter mellowenesis</name>
    <dbReference type="NCBI Taxonomy" id="3063995"/>
    <lineage>
        <taxon>Bacteria</taxon>
        <taxon>Pseudomonadati</taxon>
        <taxon>Bacteroidota</taxon>
        <taxon>Cytophagia</taxon>
        <taxon>Cytophagales</taxon>
        <taxon>Hymenobacteraceae</taxon>
        <taxon>Hymenobacter</taxon>
    </lineage>
</organism>